<organism evidence="2 3">
    <name type="scientific">candidate division WOR-1 bacterium RIFOXYC2_FULL_41_25</name>
    <dbReference type="NCBI Taxonomy" id="1802586"/>
    <lineage>
        <taxon>Bacteria</taxon>
        <taxon>Bacillati</taxon>
        <taxon>Saganbacteria</taxon>
    </lineage>
</organism>
<accession>A0A1F4TLN6</accession>
<evidence type="ECO:0000313" key="3">
    <source>
        <dbReference type="Proteomes" id="UP000177309"/>
    </source>
</evidence>
<keyword evidence="1" id="KW-0472">Membrane</keyword>
<dbReference type="InterPro" id="IPR013784">
    <property type="entry name" value="Carb-bd-like_fold"/>
</dbReference>
<dbReference type="Gene3D" id="2.60.40.1120">
    <property type="entry name" value="Carboxypeptidase-like, regulatory domain"/>
    <property type="match status" value="1"/>
</dbReference>
<evidence type="ECO:0000256" key="1">
    <source>
        <dbReference type="SAM" id="Phobius"/>
    </source>
</evidence>
<reference evidence="2 3" key="1">
    <citation type="journal article" date="2016" name="Nat. Commun.">
        <title>Thousands of microbial genomes shed light on interconnected biogeochemical processes in an aquifer system.</title>
        <authorList>
            <person name="Anantharaman K."/>
            <person name="Brown C.T."/>
            <person name="Hug L.A."/>
            <person name="Sharon I."/>
            <person name="Castelle C.J."/>
            <person name="Probst A.J."/>
            <person name="Thomas B.C."/>
            <person name="Singh A."/>
            <person name="Wilkins M.J."/>
            <person name="Karaoz U."/>
            <person name="Brodie E.L."/>
            <person name="Williams K.H."/>
            <person name="Hubbard S.S."/>
            <person name="Banfield J.F."/>
        </authorList>
    </citation>
    <scope>NUCLEOTIDE SEQUENCE [LARGE SCALE GENOMIC DNA]</scope>
</reference>
<protein>
    <recommendedName>
        <fullName evidence="4">BIG2 domain-containing protein</fullName>
    </recommendedName>
</protein>
<dbReference type="AlphaFoldDB" id="A0A1F4TLN6"/>
<feature type="transmembrane region" description="Helical" evidence="1">
    <location>
        <begin position="31"/>
        <end position="51"/>
    </location>
</feature>
<comment type="caution">
    <text evidence="2">The sequence shown here is derived from an EMBL/GenBank/DDBJ whole genome shotgun (WGS) entry which is preliminary data.</text>
</comment>
<dbReference type="GO" id="GO:0030246">
    <property type="term" value="F:carbohydrate binding"/>
    <property type="evidence" value="ECO:0007669"/>
    <property type="project" value="InterPro"/>
</dbReference>
<dbReference type="Pfam" id="PF13620">
    <property type="entry name" value="CarboxypepD_reg"/>
    <property type="match status" value="1"/>
</dbReference>
<dbReference type="EMBL" id="MEUI01000034">
    <property type="protein sequence ID" value="OGC33489.1"/>
    <property type="molecule type" value="Genomic_DNA"/>
</dbReference>
<dbReference type="SUPFAM" id="SSF49452">
    <property type="entry name" value="Starch-binding domain-like"/>
    <property type="match status" value="1"/>
</dbReference>
<gene>
    <name evidence="2" type="ORF">A2462_06865</name>
</gene>
<keyword evidence="1" id="KW-0812">Transmembrane</keyword>
<sequence length="234" mass="24771">MGNYRTKIQSSKLKAQNKSQHPNIKFSTFKFWIWSLFGILILGFGIFAIGGCGDLAADLSSLIVSPASSTVGINTTKAFTVVGRNTSGYLVEVTPTWSVTGGIGTINSSGMFSAGTSNGSGEVVATYGTVTDASSVTVTGNGWIKGRVTDNTSARPNNLKVYIDSTYFDFTNSTGDYSISNLPAGTYEVWTDTGAQGQYRPASAEVTVGSGETVTQNFSIEYYITPTTTTTLDI</sequence>
<dbReference type="Proteomes" id="UP000177309">
    <property type="component" value="Unassembled WGS sequence"/>
</dbReference>
<evidence type="ECO:0008006" key="4">
    <source>
        <dbReference type="Google" id="ProtNLM"/>
    </source>
</evidence>
<name>A0A1F4TLN6_UNCSA</name>
<evidence type="ECO:0000313" key="2">
    <source>
        <dbReference type="EMBL" id="OGC33489.1"/>
    </source>
</evidence>
<dbReference type="Gene3D" id="2.60.40.1080">
    <property type="match status" value="1"/>
</dbReference>
<keyword evidence="1" id="KW-1133">Transmembrane helix</keyword>
<proteinExistence type="predicted"/>